<dbReference type="EMBL" id="AZCN01000003">
    <property type="protein sequence ID" value="KRK19152.1"/>
    <property type="molecule type" value="Genomic_DNA"/>
</dbReference>
<keyword evidence="1" id="KW-0378">Hydrolase</keyword>
<reference evidence="4 5" key="1">
    <citation type="journal article" date="2015" name="Genome Announc.">
        <title>Expanding the biotechnology potential of lactobacilli through comparative genomics of 213 strains and associated genera.</title>
        <authorList>
            <person name="Sun Z."/>
            <person name="Harris H.M."/>
            <person name="McCann A."/>
            <person name="Guo C."/>
            <person name="Argimon S."/>
            <person name="Zhang W."/>
            <person name="Yang X."/>
            <person name="Jeffery I.B."/>
            <person name="Cooney J.C."/>
            <person name="Kagawa T.F."/>
            <person name="Liu W."/>
            <person name="Song Y."/>
            <person name="Salvetti E."/>
            <person name="Wrobel A."/>
            <person name="Rasinkangas P."/>
            <person name="Parkhill J."/>
            <person name="Rea M.C."/>
            <person name="O'Sullivan O."/>
            <person name="Ritari J."/>
            <person name="Douillard F.P."/>
            <person name="Paul Ross R."/>
            <person name="Yang R."/>
            <person name="Briner A.E."/>
            <person name="Felis G.E."/>
            <person name="de Vos W.M."/>
            <person name="Barrangou R."/>
            <person name="Klaenhammer T.R."/>
            <person name="Caufield P.W."/>
            <person name="Cui Y."/>
            <person name="Zhang H."/>
            <person name="O'Toole P.W."/>
        </authorList>
    </citation>
    <scope>NUCLEOTIDE SEQUENCE [LARGE SCALE GENOMIC DNA]</scope>
    <source>
        <strain evidence="4 5">DSM 20001</strain>
    </source>
</reference>
<proteinExistence type="predicted"/>
<dbReference type="SUPFAM" id="SSF53590">
    <property type="entry name" value="Nucleoside hydrolase"/>
    <property type="match status" value="1"/>
</dbReference>
<dbReference type="PATRIC" id="fig|913848.6.peg.1228"/>
<evidence type="ECO:0000259" key="3">
    <source>
        <dbReference type="Pfam" id="PF01156"/>
    </source>
</evidence>
<evidence type="ECO:0000313" key="4">
    <source>
        <dbReference type="EMBL" id="KRK19152.1"/>
    </source>
</evidence>
<dbReference type="GeneID" id="65915842"/>
<comment type="caution">
    <text evidence="4">The sequence shown here is derived from an EMBL/GenBank/DDBJ whole genome shotgun (WGS) entry which is preliminary data.</text>
</comment>
<sequence>MNAKKVIIDCDPGIDDSLALMLALASPEFDVIGITIVCGNVPTGLGAENALKILQRAQRLDIPVYMGATQPLKRDYVSAQDTHGMDGLGESALANVTEVRPHMGAVSFLNHTLQANHDVTVIALGPLTNIALALQQDLTAWQHVAEFVSMGGSFHSPGNCSPVAEYNYWCDPDAAQQVYATMPVPIKMIGLDVTRKIVLTPSLLAYAQRVDPKVGGFIAQITQFYFDFHWQQEKVIGCVINDPLAVAYAINPSLCCGFSSYTTVVTDGIALGQTISDTANFWQRPTNSLVLTEVAAFRFWQLFLNRVISAQEPELSVILRQLHYTEAE</sequence>
<dbReference type="GO" id="GO:0006152">
    <property type="term" value="P:purine nucleoside catabolic process"/>
    <property type="evidence" value="ECO:0007669"/>
    <property type="project" value="TreeGrafter"/>
</dbReference>
<evidence type="ECO:0000256" key="2">
    <source>
        <dbReference type="ARBA" id="ARBA00023295"/>
    </source>
</evidence>
<accession>A0A0R1FBT8</accession>
<protein>
    <submittedName>
        <fullName evidence="4">Purine nucleosidase</fullName>
    </submittedName>
</protein>
<dbReference type="GO" id="GO:0005829">
    <property type="term" value="C:cytosol"/>
    <property type="evidence" value="ECO:0007669"/>
    <property type="project" value="TreeGrafter"/>
</dbReference>
<dbReference type="PANTHER" id="PTHR12304">
    <property type="entry name" value="INOSINE-URIDINE PREFERRING NUCLEOSIDE HYDROLASE"/>
    <property type="match status" value="1"/>
</dbReference>
<dbReference type="AlphaFoldDB" id="A0A0R1FBT8"/>
<gene>
    <name evidence="4" type="ORF">FD22_GL001190</name>
</gene>
<dbReference type="eggNOG" id="COG1957">
    <property type="taxonomic scope" value="Bacteria"/>
</dbReference>
<feature type="domain" description="Inosine/uridine-preferring nucleoside hydrolase" evidence="3">
    <location>
        <begin position="6"/>
        <end position="301"/>
    </location>
</feature>
<dbReference type="InterPro" id="IPR036452">
    <property type="entry name" value="Ribo_hydro-like"/>
</dbReference>
<keyword evidence="2" id="KW-0326">Glycosidase</keyword>
<evidence type="ECO:0000313" key="5">
    <source>
        <dbReference type="Proteomes" id="UP000051181"/>
    </source>
</evidence>
<dbReference type="GO" id="GO:0008477">
    <property type="term" value="F:purine nucleosidase activity"/>
    <property type="evidence" value="ECO:0007669"/>
    <property type="project" value="TreeGrafter"/>
</dbReference>
<dbReference type="CDD" id="cd02653">
    <property type="entry name" value="nuc_hydro_3"/>
    <property type="match status" value="1"/>
</dbReference>
<dbReference type="PANTHER" id="PTHR12304:SF4">
    <property type="entry name" value="URIDINE NUCLEOSIDASE"/>
    <property type="match status" value="1"/>
</dbReference>
<name>A0A0R1FBT8_9LACO</name>
<organism evidence="4 5">
    <name type="scientific">Loigolactobacillus coryniformis subsp. coryniformis KCTC 3167 = DSM 20001</name>
    <dbReference type="NCBI Taxonomy" id="913848"/>
    <lineage>
        <taxon>Bacteria</taxon>
        <taxon>Bacillati</taxon>
        <taxon>Bacillota</taxon>
        <taxon>Bacilli</taxon>
        <taxon>Lactobacillales</taxon>
        <taxon>Lactobacillaceae</taxon>
        <taxon>Loigolactobacillus</taxon>
    </lineage>
</organism>
<dbReference type="InterPro" id="IPR023186">
    <property type="entry name" value="IUNH"/>
</dbReference>
<dbReference type="RefSeq" id="WP_010011317.1">
    <property type="nucleotide sequence ID" value="NZ_AZCN01000003.1"/>
</dbReference>
<dbReference type="Proteomes" id="UP000051181">
    <property type="component" value="Unassembled WGS sequence"/>
</dbReference>
<dbReference type="Pfam" id="PF01156">
    <property type="entry name" value="IU_nuc_hydro"/>
    <property type="match status" value="1"/>
</dbReference>
<dbReference type="InterPro" id="IPR001910">
    <property type="entry name" value="Inosine/uridine_hydrolase_dom"/>
</dbReference>
<evidence type="ECO:0000256" key="1">
    <source>
        <dbReference type="ARBA" id="ARBA00022801"/>
    </source>
</evidence>
<dbReference type="Gene3D" id="3.90.245.10">
    <property type="entry name" value="Ribonucleoside hydrolase-like"/>
    <property type="match status" value="1"/>
</dbReference>